<evidence type="ECO:0000256" key="10">
    <source>
        <dbReference type="ARBA" id="ARBA00023326"/>
    </source>
</evidence>
<evidence type="ECO:0000313" key="16">
    <source>
        <dbReference type="EMBL" id="KAK0989519.1"/>
    </source>
</evidence>
<keyword evidence="10" id="KW-0624">Polysaccharide degradation</keyword>
<dbReference type="PANTHER" id="PTHR34142">
    <property type="entry name" value="ENDO-BETA-1,4-GLUCANASE A"/>
    <property type="match status" value="1"/>
</dbReference>
<keyword evidence="6" id="KW-0136">Cellulose degradation</keyword>
<evidence type="ECO:0000256" key="14">
    <source>
        <dbReference type="SAM" id="SignalP"/>
    </source>
</evidence>
<evidence type="ECO:0000259" key="15">
    <source>
        <dbReference type="PROSITE" id="PS51164"/>
    </source>
</evidence>
<evidence type="ECO:0000256" key="4">
    <source>
        <dbReference type="ARBA" id="ARBA00022729"/>
    </source>
</evidence>
<gene>
    <name evidence="16" type="primary">EGL2_1</name>
    <name evidence="16" type="ORF">LTR91_009163</name>
</gene>
<dbReference type="Proteomes" id="UP001175353">
    <property type="component" value="Unassembled WGS sequence"/>
</dbReference>
<dbReference type="GO" id="GO:0008810">
    <property type="term" value="F:cellulase activity"/>
    <property type="evidence" value="ECO:0007669"/>
    <property type="project" value="UniProtKB-EC"/>
</dbReference>
<comment type="function">
    <text evidence="11">Endoglucanase (EG) that cleaves the internal beta-1,4-glucosidic bonds in cellulose. The degradation of cellulose involves an interplay between different cellulolytic enzymes. Hydrolysis starts with EGs, which cut internal glycosidic linkages to reduce the polymerization degree of the substrate and creates new chain ends for exocellobiohydrolases (CBHs). The CBH release the disaccharide cellobiose from the non-reducing end of the cellulose polymer chain. Finally, beta-1,4-glucosidases hydrolyze the cellobiose and other short cello-oligosaccharides into glucose units.</text>
</comment>
<proteinExistence type="inferred from homology"/>
<dbReference type="PROSITE" id="PS00659">
    <property type="entry name" value="GLYCOSYL_HYDROL_F5"/>
    <property type="match status" value="1"/>
</dbReference>
<evidence type="ECO:0000256" key="11">
    <source>
        <dbReference type="ARBA" id="ARBA00059691"/>
    </source>
</evidence>
<accession>A0AAN6KLR2</accession>
<evidence type="ECO:0000256" key="5">
    <source>
        <dbReference type="ARBA" id="ARBA00022801"/>
    </source>
</evidence>
<dbReference type="GO" id="GO:0030245">
    <property type="term" value="P:cellulose catabolic process"/>
    <property type="evidence" value="ECO:0007669"/>
    <property type="project" value="UniProtKB-KW"/>
</dbReference>
<dbReference type="PROSITE" id="PS00562">
    <property type="entry name" value="CBM1_1"/>
    <property type="match status" value="1"/>
</dbReference>
<dbReference type="PANTHER" id="PTHR34142:SF5">
    <property type="entry name" value="CBM1 DOMAIN-CONTAINING PROTEIN"/>
    <property type="match status" value="1"/>
</dbReference>
<keyword evidence="9 13" id="KW-0326">Glycosidase</keyword>
<dbReference type="Gene3D" id="3.20.20.80">
    <property type="entry name" value="Glycosidases"/>
    <property type="match status" value="1"/>
</dbReference>
<dbReference type="AlphaFoldDB" id="A0AAN6KLR2"/>
<comment type="catalytic activity">
    <reaction evidence="1">
        <text>Endohydrolysis of (1-&gt;4)-beta-D-glucosidic linkages in cellulose, lichenin and cereal beta-D-glucans.</text>
        <dbReference type="EC" id="3.2.1.4"/>
    </reaction>
</comment>
<keyword evidence="8" id="KW-0873">Pyrrolidone carboxylic acid</keyword>
<dbReference type="InterPro" id="IPR001547">
    <property type="entry name" value="Glyco_hydro_5"/>
</dbReference>
<comment type="similarity">
    <text evidence="2 13">Belongs to the glycosyl hydrolase 5 (cellulase A) family.</text>
</comment>
<name>A0AAN6KLR2_9PEZI</name>
<evidence type="ECO:0000313" key="17">
    <source>
        <dbReference type="Proteomes" id="UP001175353"/>
    </source>
</evidence>
<comment type="caution">
    <text evidence="16">The sequence shown here is derived from an EMBL/GenBank/DDBJ whole genome shotgun (WGS) entry which is preliminary data.</text>
</comment>
<dbReference type="GO" id="GO:0005576">
    <property type="term" value="C:extracellular region"/>
    <property type="evidence" value="ECO:0007669"/>
    <property type="project" value="InterPro"/>
</dbReference>
<evidence type="ECO:0000256" key="7">
    <source>
        <dbReference type="ARBA" id="ARBA00023277"/>
    </source>
</evidence>
<evidence type="ECO:0000256" key="2">
    <source>
        <dbReference type="ARBA" id="ARBA00005641"/>
    </source>
</evidence>
<dbReference type="EC" id="3.2.1.4" evidence="3"/>
<dbReference type="Pfam" id="PF00150">
    <property type="entry name" value="Cellulase"/>
    <property type="match status" value="1"/>
</dbReference>
<dbReference type="InterPro" id="IPR017853">
    <property type="entry name" value="GH"/>
</dbReference>
<dbReference type="InterPro" id="IPR000254">
    <property type="entry name" value="CBD"/>
</dbReference>
<feature type="signal peptide" evidence="14">
    <location>
        <begin position="1"/>
        <end position="17"/>
    </location>
</feature>
<keyword evidence="7" id="KW-0119">Carbohydrate metabolism</keyword>
<evidence type="ECO:0000256" key="13">
    <source>
        <dbReference type="RuleBase" id="RU361153"/>
    </source>
</evidence>
<organism evidence="16 17">
    <name type="scientific">Friedmanniomyces endolithicus</name>
    <dbReference type="NCBI Taxonomy" id="329885"/>
    <lineage>
        <taxon>Eukaryota</taxon>
        <taxon>Fungi</taxon>
        <taxon>Dikarya</taxon>
        <taxon>Ascomycota</taxon>
        <taxon>Pezizomycotina</taxon>
        <taxon>Dothideomycetes</taxon>
        <taxon>Dothideomycetidae</taxon>
        <taxon>Mycosphaerellales</taxon>
        <taxon>Teratosphaeriaceae</taxon>
        <taxon>Friedmanniomyces</taxon>
    </lineage>
</organism>
<dbReference type="SUPFAM" id="SSF57180">
    <property type="entry name" value="Cellulose-binding domain"/>
    <property type="match status" value="1"/>
</dbReference>
<evidence type="ECO:0000256" key="9">
    <source>
        <dbReference type="ARBA" id="ARBA00023295"/>
    </source>
</evidence>
<dbReference type="InterPro" id="IPR018087">
    <property type="entry name" value="Glyco_hydro_5_CS"/>
</dbReference>
<reference evidence="16" key="1">
    <citation type="submission" date="2023-06" db="EMBL/GenBank/DDBJ databases">
        <title>Black Yeasts Isolated from many extreme environments.</title>
        <authorList>
            <person name="Coleine C."/>
            <person name="Stajich J.E."/>
            <person name="Selbmann L."/>
        </authorList>
    </citation>
    <scope>NUCLEOTIDE SEQUENCE</scope>
    <source>
        <strain evidence="16">CCFEE 5200</strain>
    </source>
</reference>
<sequence length="432" mass="44588">MKATLFTLAAAAGSAYAQQSAYGQCGGQGWTGATTCVSGYTCVAQNSYYSQCIPGTASTKATTTIKATSTPVSTKATTTPITTKATSTAGTTKATSIATTATSSTAPASSGKVSYAGVNIAGFDFGCGTDGTCTVSGAVNPGSNGIGQMDHFVKDDGLNTFRLPVGWQYLVNGNLGGTLDATNFANYDSLMQGCLNSGAALCILDIHNYARWNGAIIGQGGPTNAQFDSLWSQLATKYKNNPKVVFEIMNEPHDVNITEWAATVQSAVTAIRNAGATANKILLPGNDYASASQFISDGSAAALSTVTNLDGSTTNLIFDVHKYLDSDSSGTHASCTTNNVAAFDTLATYLRANKRQAFLTETGGGPTDSSCLTDVCQELDALNANSDVFLGWVGWAAGAFDTSYVLSETPTLSGSTYTDVPLVTQCIAGKFH</sequence>
<dbReference type="EMBL" id="JAUJLE010000074">
    <property type="protein sequence ID" value="KAK0989519.1"/>
    <property type="molecule type" value="Genomic_DNA"/>
</dbReference>
<feature type="chain" id="PRO_5042829931" description="Endoglucanase EG-II" evidence="14">
    <location>
        <begin position="18"/>
        <end position="432"/>
    </location>
</feature>
<dbReference type="GO" id="GO:0030248">
    <property type="term" value="F:cellulose binding"/>
    <property type="evidence" value="ECO:0007669"/>
    <property type="project" value="InterPro"/>
</dbReference>
<evidence type="ECO:0000256" key="12">
    <source>
        <dbReference type="ARBA" id="ARBA00074271"/>
    </source>
</evidence>
<evidence type="ECO:0000256" key="1">
    <source>
        <dbReference type="ARBA" id="ARBA00000966"/>
    </source>
</evidence>
<keyword evidence="4 14" id="KW-0732">Signal</keyword>
<evidence type="ECO:0000256" key="6">
    <source>
        <dbReference type="ARBA" id="ARBA00023001"/>
    </source>
</evidence>
<keyword evidence="5 13" id="KW-0378">Hydrolase</keyword>
<dbReference type="SMART" id="SM00236">
    <property type="entry name" value="fCBD"/>
    <property type="match status" value="1"/>
</dbReference>
<evidence type="ECO:0000256" key="3">
    <source>
        <dbReference type="ARBA" id="ARBA00012601"/>
    </source>
</evidence>
<evidence type="ECO:0000256" key="8">
    <source>
        <dbReference type="ARBA" id="ARBA00023283"/>
    </source>
</evidence>
<dbReference type="Pfam" id="PF00734">
    <property type="entry name" value="CBM_1"/>
    <property type="match status" value="1"/>
</dbReference>
<dbReference type="SUPFAM" id="SSF51445">
    <property type="entry name" value="(Trans)glycosidases"/>
    <property type="match status" value="1"/>
</dbReference>
<protein>
    <recommendedName>
        <fullName evidence="12">Endoglucanase EG-II</fullName>
        <ecNumber evidence="3">3.2.1.4</ecNumber>
    </recommendedName>
</protein>
<dbReference type="InterPro" id="IPR035971">
    <property type="entry name" value="CBD_sf"/>
</dbReference>
<keyword evidence="17" id="KW-1185">Reference proteome</keyword>
<dbReference type="FunFam" id="3.20.20.80:FF:000124">
    <property type="entry name" value="Exported cellulase"/>
    <property type="match status" value="1"/>
</dbReference>
<dbReference type="PROSITE" id="PS51164">
    <property type="entry name" value="CBM1_2"/>
    <property type="match status" value="1"/>
</dbReference>
<feature type="domain" description="CBM1" evidence="15">
    <location>
        <begin position="17"/>
        <end position="53"/>
    </location>
</feature>